<name>A0A6A6K0W7_HEVBR</name>
<reference evidence="1 2" key="1">
    <citation type="journal article" date="2020" name="Mol. Plant">
        <title>The Chromosome-Based Rubber Tree Genome Provides New Insights into Spurge Genome Evolution and Rubber Biosynthesis.</title>
        <authorList>
            <person name="Liu J."/>
            <person name="Shi C."/>
            <person name="Shi C.C."/>
            <person name="Li W."/>
            <person name="Zhang Q.J."/>
            <person name="Zhang Y."/>
            <person name="Li K."/>
            <person name="Lu H.F."/>
            <person name="Shi C."/>
            <person name="Zhu S.T."/>
            <person name="Xiao Z.Y."/>
            <person name="Nan H."/>
            <person name="Yue Y."/>
            <person name="Zhu X.G."/>
            <person name="Wu Y."/>
            <person name="Hong X.N."/>
            <person name="Fan G.Y."/>
            <person name="Tong Y."/>
            <person name="Zhang D."/>
            <person name="Mao C.L."/>
            <person name="Liu Y.L."/>
            <person name="Hao S.J."/>
            <person name="Liu W.Q."/>
            <person name="Lv M.Q."/>
            <person name="Zhang H.B."/>
            <person name="Liu Y."/>
            <person name="Hu-Tang G.R."/>
            <person name="Wang J.P."/>
            <person name="Wang J.H."/>
            <person name="Sun Y.H."/>
            <person name="Ni S.B."/>
            <person name="Chen W.B."/>
            <person name="Zhang X.C."/>
            <person name="Jiao Y.N."/>
            <person name="Eichler E.E."/>
            <person name="Li G.H."/>
            <person name="Liu X."/>
            <person name="Gao L.Z."/>
        </authorList>
    </citation>
    <scope>NUCLEOTIDE SEQUENCE [LARGE SCALE GENOMIC DNA]</scope>
    <source>
        <strain evidence="2">cv. GT1</strain>
        <tissue evidence="1">Leaf</tissue>
    </source>
</reference>
<dbReference type="EMBL" id="JAAGAX010000373">
    <property type="protein sequence ID" value="KAF2282307.1"/>
    <property type="molecule type" value="Genomic_DNA"/>
</dbReference>
<accession>A0A6A6K0W7</accession>
<evidence type="ECO:0000313" key="1">
    <source>
        <dbReference type="EMBL" id="KAF2282307.1"/>
    </source>
</evidence>
<dbReference type="Proteomes" id="UP000467840">
    <property type="component" value="Unassembled WGS sequence"/>
</dbReference>
<sequence>MRAENEVRRLTGPSGEWRAIRQVLVKMRFKVPNRAQNEVRGVLLEAYWRLRACWGAPRAKTSSRALLAFVPAARPMNLVLARGAPQHAPQAPVGLQHATNLILGPVWHLNLISPALAKLLSSSPDEPV</sequence>
<organism evidence="1 2">
    <name type="scientific">Hevea brasiliensis</name>
    <name type="common">Para rubber tree</name>
    <name type="synonym">Siphonia brasiliensis</name>
    <dbReference type="NCBI Taxonomy" id="3981"/>
    <lineage>
        <taxon>Eukaryota</taxon>
        <taxon>Viridiplantae</taxon>
        <taxon>Streptophyta</taxon>
        <taxon>Embryophyta</taxon>
        <taxon>Tracheophyta</taxon>
        <taxon>Spermatophyta</taxon>
        <taxon>Magnoliopsida</taxon>
        <taxon>eudicotyledons</taxon>
        <taxon>Gunneridae</taxon>
        <taxon>Pentapetalae</taxon>
        <taxon>rosids</taxon>
        <taxon>fabids</taxon>
        <taxon>Malpighiales</taxon>
        <taxon>Euphorbiaceae</taxon>
        <taxon>Crotonoideae</taxon>
        <taxon>Micrandreae</taxon>
        <taxon>Hevea</taxon>
    </lineage>
</organism>
<evidence type="ECO:0000313" key="2">
    <source>
        <dbReference type="Proteomes" id="UP000467840"/>
    </source>
</evidence>
<dbReference type="AlphaFoldDB" id="A0A6A6K0W7"/>
<comment type="caution">
    <text evidence="1">The sequence shown here is derived from an EMBL/GenBank/DDBJ whole genome shotgun (WGS) entry which is preliminary data.</text>
</comment>
<keyword evidence="2" id="KW-1185">Reference proteome</keyword>
<protein>
    <submittedName>
        <fullName evidence="1">Uncharacterized protein</fullName>
    </submittedName>
</protein>
<gene>
    <name evidence="1" type="ORF">GH714_044058</name>
</gene>
<proteinExistence type="predicted"/>